<evidence type="ECO:0000313" key="4">
    <source>
        <dbReference type="Proteomes" id="UP000002415"/>
    </source>
</evidence>
<evidence type="ECO:0000259" key="2">
    <source>
        <dbReference type="Pfam" id="PF08308"/>
    </source>
</evidence>
<dbReference type="HOGENOM" id="CLU_959310_0_0_0"/>
<reference evidence="3 4" key="2">
    <citation type="journal article" date="2009" name="Proc. Natl. Acad. Sci. U.S.A.">
        <title>On the chimeric nature, thermophilic origin, and phylogenetic placement of the Thermotogales.</title>
        <authorList>
            <person name="Zhaxybayeva O."/>
            <person name="Swithers K.S."/>
            <person name="Lapierre P."/>
            <person name="Fournier G.P."/>
            <person name="Bickhart D.M."/>
            <person name="DeBoy R.T."/>
            <person name="Nelson K.E."/>
            <person name="Nesbo C.L."/>
            <person name="Doolittle W.F."/>
            <person name="Gogarten J.P."/>
            <person name="Noll K.M."/>
        </authorList>
    </citation>
    <scope>NUCLEOTIDE SEQUENCE [LARGE SCALE GENOMIC DNA]</scope>
    <source>
        <strain evidence="4">ATCC 35602 / DSM 5306 / Rt17-B1</strain>
    </source>
</reference>
<sequence length="315" mass="35016">MKKIFTIIISITLLAGVFAQFSFQIIIGFGNTPTPNIDSLGDYSVIIYTGEPFATVYIDEVFAGKTDAFGKLVVQFSSEGYHTVWVVSSNQSVIYEKIIFKVEKQPKYVYVFGTGLGKLTVFSNVYPVYVYTLDGKGAGVIEKRGDSLLVPTGNYKIRLESPGYETLESQVSIAYAKETPIWVEFKPLPFNLELIVKPEKFSPNGDWKDDECYIKIYSSRSAEGTLQITDFSGKIVLEKSLTVKPGTTEIKWDGGGNKDGTYTVSVLLSDGISQVEKKANVIIDTSTYTYTKEITLTFLTVFLAIMGYLIYTSIK</sequence>
<dbReference type="eggNOG" id="ENOG5032X3A">
    <property type="taxonomic scope" value="Bacteria"/>
</dbReference>
<keyword evidence="1" id="KW-0472">Membrane</keyword>
<evidence type="ECO:0000256" key="1">
    <source>
        <dbReference type="SAM" id="Phobius"/>
    </source>
</evidence>
<feature type="domain" description="PEGA" evidence="2">
    <location>
        <begin position="148"/>
        <end position="184"/>
    </location>
</feature>
<dbReference type="RefSeq" id="WP_011994885.1">
    <property type="nucleotide sequence ID" value="NC_009718.1"/>
</dbReference>
<dbReference type="STRING" id="381764.Fnod_1761"/>
<dbReference type="Proteomes" id="UP000002415">
    <property type="component" value="Chromosome"/>
</dbReference>
<dbReference type="EMBL" id="CP000771">
    <property type="protein sequence ID" value="ABS61594.1"/>
    <property type="molecule type" value="Genomic_DNA"/>
</dbReference>
<proteinExistence type="predicted"/>
<dbReference type="Pfam" id="PF08308">
    <property type="entry name" value="PEGA"/>
    <property type="match status" value="1"/>
</dbReference>
<dbReference type="AlphaFoldDB" id="A7HNW1"/>
<protein>
    <recommendedName>
        <fullName evidence="2">PEGA domain-containing protein</fullName>
    </recommendedName>
</protein>
<dbReference type="OrthoDB" id="44616at2"/>
<evidence type="ECO:0000313" key="3">
    <source>
        <dbReference type="EMBL" id="ABS61594.1"/>
    </source>
</evidence>
<keyword evidence="1" id="KW-1133">Transmembrane helix</keyword>
<accession>A7HNW1</accession>
<reference evidence="3 4" key="1">
    <citation type="submission" date="2007-07" db="EMBL/GenBank/DDBJ databases">
        <title>Complete sequence of Fervidobacterium nodosum Rt17-B1.</title>
        <authorList>
            <consortium name="US DOE Joint Genome Institute"/>
            <person name="Copeland A."/>
            <person name="Lucas S."/>
            <person name="Lapidus A."/>
            <person name="Barry K."/>
            <person name="Glavina del Rio T."/>
            <person name="Dalin E."/>
            <person name="Tice H."/>
            <person name="Pitluck S."/>
            <person name="Saunders E."/>
            <person name="Brettin T."/>
            <person name="Bruce D."/>
            <person name="Detter J.C."/>
            <person name="Han C."/>
            <person name="Schmutz J."/>
            <person name="Larimer F."/>
            <person name="Land M."/>
            <person name="Hauser L."/>
            <person name="Kyrpides N."/>
            <person name="Mikhailova N."/>
            <person name="Nelson K."/>
            <person name="Gogarten J.P."/>
            <person name="Noll K."/>
            <person name="Richardson P."/>
        </authorList>
    </citation>
    <scope>NUCLEOTIDE SEQUENCE [LARGE SCALE GENOMIC DNA]</scope>
    <source>
        <strain evidence="4">ATCC 35602 / DSM 5306 / Rt17-B1</strain>
    </source>
</reference>
<name>A7HNW1_FERNB</name>
<dbReference type="InterPro" id="IPR013229">
    <property type="entry name" value="PEGA"/>
</dbReference>
<keyword evidence="1" id="KW-0812">Transmembrane</keyword>
<keyword evidence="4" id="KW-1185">Reference proteome</keyword>
<organism evidence="3 4">
    <name type="scientific">Fervidobacterium nodosum (strain ATCC 35602 / DSM 5306 / Rt17-B1)</name>
    <dbReference type="NCBI Taxonomy" id="381764"/>
    <lineage>
        <taxon>Bacteria</taxon>
        <taxon>Thermotogati</taxon>
        <taxon>Thermotogota</taxon>
        <taxon>Thermotogae</taxon>
        <taxon>Thermotogales</taxon>
        <taxon>Fervidobacteriaceae</taxon>
        <taxon>Fervidobacterium</taxon>
    </lineage>
</organism>
<dbReference type="KEGG" id="fno:Fnod_1761"/>
<feature type="transmembrane region" description="Helical" evidence="1">
    <location>
        <begin position="294"/>
        <end position="311"/>
    </location>
</feature>
<gene>
    <name evidence="3" type="ordered locus">Fnod_1761</name>
</gene>